<dbReference type="RefSeq" id="WP_196913096.1">
    <property type="nucleotide sequence ID" value="NZ_JADTFC010000050.1"/>
</dbReference>
<keyword evidence="2" id="KW-1185">Reference proteome</keyword>
<comment type="caution">
    <text evidence="1">The sequence shown here is derived from an EMBL/GenBank/DDBJ whole genome shotgun (WGS) entry which is preliminary data.</text>
</comment>
<evidence type="ECO:0000313" key="2">
    <source>
        <dbReference type="Proteomes" id="UP000608450"/>
    </source>
</evidence>
<sequence>MTSEQFAYWLQGFVELNGSEPTTEQWQSIKDHLKTVFVKVTPEVKVTIDPQKMVDSSKLLDAIRRGGHTGYPWGIGKEPVITC</sequence>
<dbReference type="Proteomes" id="UP000608450">
    <property type="component" value="Unassembled WGS sequence"/>
</dbReference>
<evidence type="ECO:0000313" key="1">
    <source>
        <dbReference type="EMBL" id="MBG6289516.1"/>
    </source>
</evidence>
<name>A0ABS0KPM0_PSENT</name>
<accession>A0ABS0KPM0</accession>
<protein>
    <submittedName>
        <fullName evidence="1">Uncharacterized protein</fullName>
    </submittedName>
</protein>
<dbReference type="EMBL" id="JADTFC010000050">
    <property type="protein sequence ID" value="MBG6289516.1"/>
    <property type="molecule type" value="Genomic_DNA"/>
</dbReference>
<proteinExistence type="predicted"/>
<gene>
    <name evidence="1" type="ORF">I5I61_18850</name>
</gene>
<organism evidence="1 2">
    <name type="scientific">Pseudomonas nitroreducens</name>
    <dbReference type="NCBI Taxonomy" id="46680"/>
    <lineage>
        <taxon>Bacteria</taxon>
        <taxon>Pseudomonadati</taxon>
        <taxon>Pseudomonadota</taxon>
        <taxon>Gammaproteobacteria</taxon>
        <taxon>Pseudomonadales</taxon>
        <taxon>Pseudomonadaceae</taxon>
        <taxon>Pseudomonas</taxon>
    </lineage>
</organism>
<reference evidence="1 2" key="1">
    <citation type="submission" date="2020-11" db="EMBL/GenBank/DDBJ databases">
        <title>Enhanced detection system for hospital associated transmission using whole genome sequencing surveillance.</title>
        <authorList>
            <person name="Harrison L.H."/>
            <person name="Van Tyne D."/>
            <person name="Marsh J.W."/>
            <person name="Griffith M.P."/>
            <person name="Snyder D.J."/>
            <person name="Cooper V.S."/>
            <person name="Mustapha M."/>
        </authorList>
    </citation>
    <scope>NUCLEOTIDE SEQUENCE [LARGE SCALE GENOMIC DNA]</scope>
    <source>
        <strain evidence="1 2">PSA00705</strain>
    </source>
</reference>